<dbReference type="GO" id="GO:0030414">
    <property type="term" value="F:peptidase inhibitor activity"/>
    <property type="evidence" value="ECO:0007669"/>
    <property type="project" value="UniProtKB-KW"/>
</dbReference>
<keyword evidence="7" id="KW-1185">Reference proteome</keyword>
<dbReference type="PANTHER" id="PTHR23259:SF70">
    <property type="entry name" value="ACCESSORY GLAND PROTEIN ACP62F-RELATED"/>
    <property type="match status" value="1"/>
</dbReference>
<evidence type="ECO:0000259" key="5">
    <source>
        <dbReference type="Pfam" id="PF01826"/>
    </source>
</evidence>
<dbReference type="PANTHER" id="PTHR23259">
    <property type="entry name" value="RIDDLE"/>
    <property type="match status" value="1"/>
</dbReference>
<feature type="chain" id="PRO_5041453694" description="TIL domain-containing protein" evidence="4">
    <location>
        <begin position="32"/>
        <end position="89"/>
    </location>
</feature>
<reference evidence="6" key="1">
    <citation type="journal article" date="2023" name="bioRxiv">
        <title>Scaffold-level genome assemblies of two parasitoid biocontrol wasps reveal the parthenogenesis mechanism and an associated novel virus.</title>
        <authorList>
            <person name="Inwood S."/>
            <person name="Skelly J."/>
            <person name="Guhlin J."/>
            <person name="Harrop T."/>
            <person name="Goldson S."/>
            <person name="Dearden P."/>
        </authorList>
    </citation>
    <scope>NUCLEOTIDE SEQUENCE</scope>
    <source>
        <strain evidence="6">Lincoln</strain>
        <tissue evidence="6">Whole body</tissue>
    </source>
</reference>
<feature type="signal peptide" evidence="4">
    <location>
        <begin position="1"/>
        <end position="31"/>
    </location>
</feature>
<accession>A0AA39G5X8</accession>
<comment type="caution">
    <text evidence="6">The sequence shown here is derived from an EMBL/GenBank/DDBJ whole genome shotgun (WGS) entry which is preliminary data.</text>
</comment>
<keyword evidence="4" id="KW-0732">Signal</keyword>
<comment type="similarity">
    <text evidence="1">Belongs to the serine protease inhibitor-like (TIL domain-containing) family.</text>
</comment>
<evidence type="ECO:0000256" key="3">
    <source>
        <dbReference type="ARBA" id="ARBA00023157"/>
    </source>
</evidence>
<dbReference type="CDD" id="cd19941">
    <property type="entry name" value="TIL"/>
    <property type="match status" value="1"/>
</dbReference>
<dbReference type="AlphaFoldDB" id="A0AA39G5X8"/>
<dbReference type="EMBL" id="JAQQBR010000001">
    <property type="protein sequence ID" value="KAK0182147.1"/>
    <property type="molecule type" value="Genomic_DNA"/>
</dbReference>
<evidence type="ECO:0000256" key="1">
    <source>
        <dbReference type="ARBA" id="ARBA00007611"/>
    </source>
</evidence>
<reference evidence="6" key="2">
    <citation type="submission" date="2023-03" db="EMBL/GenBank/DDBJ databases">
        <authorList>
            <person name="Inwood S.N."/>
            <person name="Skelly J.G."/>
            <person name="Guhlin J."/>
            <person name="Harrop T.W.R."/>
            <person name="Goldson S.G."/>
            <person name="Dearden P.K."/>
        </authorList>
    </citation>
    <scope>NUCLEOTIDE SEQUENCE</scope>
    <source>
        <strain evidence="6">Lincoln</strain>
        <tissue evidence="6">Whole body</tissue>
    </source>
</reference>
<dbReference type="Pfam" id="PF01826">
    <property type="entry name" value="TIL"/>
    <property type="match status" value="1"/>
</dbReference>
<dbReference type="Gene3D" id="2.10.25.10">
    <property type="entry name" value="Laminin"/>
    <property type="match status" value="1"/>
</dbReference>
<dbReference type="InterPro" id="IPR002919">
    <property type="entry name" value="TIL_dom"/>
</dbReference>
<sequence>MCDCVNMISKNFTSLLMSIGILLVFFQGISADFEDGCGENEEFNSCGTSCQPTCSQHTEIICTDSCRQGCQCKDGFRRDDDSYQCVKCP</sequence>
<name>A0AA39G5X8_MICHY</name>
<protein>
    <recommendedName>
        <fullName evidence="5">TIL domain-containing protein</fullName>
    </recommendedName>
</protein>
<evidence type="ECO:0000256" key="2">
    <source>
        <dbReference type="ARBA" id="ARBA00022690"/>
    </source>
</evidence>
<feature type="domain" description="TIL" evidence="5">
    <location>
        <begin position="37"/>
        <end position="87"/>
    </location>
</feature>
<evidence type="ECO:0000256" key="4">
    <source>
        <dbReference type="SAM" id="SignalP"/>
    </source>
</evidence>
<evidence type="ECO:0000313" key="7">
    <source>
        <dbReference type="Proteomes" id="UP001168972"/>
    </source>
</evidence>
<gene>
    <name evidence="6" type="ORF">PV327_000311</name>
</gene>
<keyword evidence="3" id="KW-1015">Disulfide bond</keyword>
<dbReference type="InterPro" id="IPR051368">
    <property type="entry name" value="SerProtInhib-TIL_Domain"/>
</dbReference>
<dbReference type="Proteomes" id="UP001168972">
    <property type="component" value="Unassembled WGS sequence"/>
</dbReference>
<dbReference type="SUPFAM" id="SSF57567">
    <property type="entry name" value="Serine protease inhibitors"/>
    <property type="match status" value="1"/>
</dbReference>
<organism evidence="6 7">
    <name type="scientific">Microctonus hyperodae</name>
    <name type="common">Parasitoid wasp</name>
    <dbReference type="NCBI Taxonomy" id="165561"/>
    <lineage>
        <taxon>Eukaryota</taxon>
        <taxon>Metazoa</taxon>
        <taxon>Ecdysozoa</taxon>
        <taxon>Arthropoda</taxon>
        <taxon>Hexapoda</taxon>
        <taxon>Insecta</taxon>
        <taxon>Pterygota</taxon>
        <taxon>Neoptera</taxon>
        <taxon>Endopterygota</taxon>
        <taxon>Hymenoptera</taxon>
        <taxon>Apocrita</taxon>
        <taxon>Ichneumonoidea</taxon>
        <taxon>Braconidae</taxon>
        <taxon>Euphorinae</taxon>
        <taxon>Microctonus</taxon>
    </lineage>
</organism>
<proteinExistence type="inferred from homology"/>
<keyword evidence="2" id="KW-0646">Protease inhibitor</keyword>
<dbReference type="InterPro" id="IPR036084">
    <property type="entry name" value="Ser_inhib-like_sf"/>
</dbReference>
<evidence type="ECO:0000313" key="6">
    <source>
        <dbReference type="EMBL" id="KAK0182147.1"/>
    </source>
</evidence>